<feature type="region of interest" description="Disordered" evidence="2">
    <location>
        <begin position="234"/>
        <end position="266"/>
    </location>
</feature>
<dbReference type="CDD" id="cd22249">
    <property type="entry name" value="UDM1_RNF168_RNF169-like"/>
    <property type="match status" value="1"/>
</dbReference>
<dbReference type="PANTHER" id="PTHR35833:SF1">
    <property type="entry name" value="GALACTOSE-BINDING DOMAIN-CONTAINING PROTEIN"/>
    <property type="match status" value="1"/>
</dbReference>
<feature type="region of interest" description="Disordered" evidence="2">
    <location>
        <begin position="2125"/>
        <end position="2210"/>
    </location>
</feature>
<sequence>MATQVFKTIGETGMEMELEPRVKPLTYKIKGMSRESPAQKAVHVLDPDLRTHWSTGTNTKEWILLELDEPCLLSQIRIYNKSVLEWEIAVGLHYKPEAFIKVRPRCEAPRRDTMYPMNYTPCRYIRISCLRGNPIAIFFIQPIGVSVTGLEPEFQPVVGHLLPHIISHKQDANNMYLQLLQDMTNRLHAFLPQLEADLASFPEAAETNLRFLAMLSGPFYPILHIVSERETSRASGNVSDSDALKSSQSSTLTVSSNFEAQPRRPRSPLPFVQPASCSVVFRPDAVFVLLRKAYKDSHLGTICRMACRVLQKLIDPITSLEESIPSSELTSSVSDETPKAEGSNNVLLADYSILFGDEFLIPDENWDTNYLNLLDIGAVEEGILHVLYACASQSLLCDKLAESSSNFWSVLPLVQALLPALRPLVSSSPDQIDDTLLNWKQLSVQHALSQIVVTSSSSVYRPLLHACAGYLSSFSPSHAKSACVLIDLCSGPLAPWIPTVIAKVDLAIELLEDLLGTIQGARFSLTRARAALKYVILALSGHMDDILSKYKEVKHKVLFLVELLDPFLDPAITAVKNTIAFGDVSAVFLEKQEQTCAIALNVIRAAVHKHAVLPSLESEWRRGSVAPSVLLSILGPQLALPPDIDFCKCPVSQSVEQESSASPSVSSVLRHSRISVKSNGHDESDGKIDTNEAISRMDAFEDVNLLFAPPELKSMTLRSVSNIFEGNSPDRNSPESIHAGNITNGKQTTEKIISNQFQNDLTLDVGFAIEYFNFESDFFQLMNHGESELRASEFQHLALDLHSQHDITSEGHDAAVDALLLAAECYVNPFFMTASRGSPRVTDQMTVSRTKILQKYGTAGTKRVFERDVNELETISHLERKRDKIVLQMLLEAAVLDKEYQLKVSNGETSSYNCGHDEQGIKLSPQDLQSADAVTLVRQNQALLCNFLIQRLQREHHSMHEILMQSLLFLLHSATEFCCPPENVIDIILGSGEYLNKLLTSFYYQLKEGNLQLDPEKIYGVQRRWMILQKLVIASSGGGEGKDYGINFNSGFQYRSLIAPSSWMQRIPKFSSSPSPLVRFLGWMAVSRYGKQYLKEQLFLASDLSQLTSLLSIFADELSLVDNIVDKKDEDLKFELSGAKQDSWSNKGFEYPDQSYGDGSFRFIYPDLHKFFPNMKKQFEAFGEIILEAVGLQLRLLPSSGVPDLLCWFSDLCLWPFLGVGQGQHSTQNYPEPLKGYSAKNAKAIILYILEAIVVEHMEAMVPELPRVVQILASLCRASYCDVSFLESILRLLKPLISYALGNVSDDEKLLTDDSLCLNFESLCFEELFNNIKRRNEYQDGSTEKVSYHCALTIFILGTVFPDLSFEHQREVLRSLVLWADFASFEPTAAFYDYICAFQNFMESCKLKLVKTLGVFGILPSVQEPHISGMGAVAIHEYKSDFHSVPDGALQNSLAIEISEKVDGNKDDAALSNQKICALSLEEAEEFSECLEGLISKLYPSIELCWKLHHQLSKKLTLTSAGCFMYSRCLSSYVRKAPIDGVISENPVQCESNDKISINWRSGLEGIAGAVVTLQQNQCWEVASVMLDYLLSLPQCFCLDNVIGTVCFAIKHFCCSAPKLSWRLQTDKWLSLLFKRDIGSIQEDKVPMVDLFCTMLSHPEPEQRSIALWTLGRLVGRDANGGAAKFLSTLRNEIIASDLIFSISEMILSHLVTSTWDMVAMLASSDQSMLLRVHAMALLVDYIPFAEHSQLQSFLGAADSVLCGLGKLAYPIFEGPLTRFSIALLASACLYCPVEDLALIPQAVWKNIQAFGMSKAGGRLGEFEKKICQALCKLKMEGDDAKEILKEVLSSSSTIKQCNPDFGSTRESILQVLENLTYARSYFDIFSKRIDQEAVELEEAEIEMDLLQKEHALQELSGDIKEDANQFPISSNHEKDGYRLQQIKDQIRFIEKSRVREEIVARRQKKLIVRHARQKYLEEAALREAELLQELDRDRTSEMEREIERQRLLEIERAKTRELRHNLDMEKERQTQRELQRELEQAESGLRPSRRDFSSSAPSGRPRERYRERENGRSGNEGNLRPGSSGRESGAMQPATSNTSSSMTTGMASTLPTVVLAGSRQFSGQLPTILQSRDRQDDRGSNYEENFDGSKDSGDTGSIGDSDLALAFDGQGGGYGSSQRHGSQGSKSRQAIERRERDGRREGKWERKHS</sequence>
<evidence type="ECO:0000256" key="1">
    <source>
        <dbReference type="SAM" id="Coils"/>
    </source>
</evidence>
<accession>A0A9Q0JUW8</accession>
<dbReference type="SUPFAM" id="SSF49785">
    <property type="entry name" value="Galactose-binding domain-like"/>
    <property type="match status" value="1"/>
</dbReference>
<feature type="coiled-coil region" evidence="1">
    <location>
        <begin position="1890"/>
        <end position="1917"/>
    </location>
</feature>
<organism evidence="3 4">
    <name type="scientific">Protea cynaroides</name>
    <dbReference type="NCBI Taxonomy" id="273540"/>
    <lineage>
        <taxon>Eukaryota</taxon>
        <taxon>Viridiplantae</taxon>
        <taxon>Streptophyta</taxon>
        <taxon>Embryophyta</taxon>
        <taxon>Tracheophyta</taxon>
        <taxon>Spermatophyta</taxon>
        <taxon>Magnoliopsida</taxon>
        <taxon>Proteales</taxon>
        <taxon>Proteaceae</taxon>
        <taxon>Protea</taxon>
    </lineage>
</organism>
<comment type="caution">
    <text evidence="3">The sequence shown here is derived from an EMBL/GenBank/DDBJ whole genome shotgun (WGS) entry which is preliminary data.</text>
</comment>
<feature type="compositionally biased region" description="Basic and acidic residues" evidence="2">
    <location>
        <begin position="2132"/>
        <end position="2154"/>
    </location>
</feature>
<feature type="region of interest" description="Disordered" evidence="2">
    <location>
        <begin position="2021"/>
        <end position="2106"/>
    </location>
</feature>
<dbReference type="Proteomes" id="UP001141806">
    <property type="component" value="Unassembled WGS sequence"/>
</dbReference>
<dbReference type="InterPro" id="IPR008979">
    <property type="entry name" value="Galactose-bd-like_sf"/>
</dbReference>
<feature type="compositionally biased region" description="Basic and acidic residues" evidence="2">
    <location>
        <begin position="2061"/>
        <end position="2072"/>
    </location>
</feature>
<dbReference type="InterPro" id="IPR016024">
    <property type="entry name" value="ARM-type_fold"/>
</dbReference>
<feature type="compositionally biased region" description="Polar residues" evidence="2">
    <location>
        <begin position="2177"/>
        <end position="2189"/>
    </location>
</feature>
<evidence type="ECO:0000313" key="4">
    <source>
        <dbReference type="Proteomes" id="UP001141806"/>
    </source>
</evidence>
<feature type="compositionally biased region" description="Low complexity" evidence="2">
    <location>
        <begin position="2095"/>
        <end position="2106"/>
    </location>
</feature>
<dbReference type="SUPFAM" id="SSF48371">
    <property type="entry name" value="ARM repeat"/>
    <property type="match status" value="2"/>
</dbReference>
<name>A0A9Q0JUW8_9MAGN</name>
<gene>
    <name evidence="3" type="ORF">NE237_029528</name>
</gene>
<feature type="compositionally biased region" description="Basic and acidic residues" evidence="2">
    <location>
        <begin position="2190"/>
        <end position="2210"/>
    </location>
</feature>
<dbReference type="EMBL" id="JAMYWD010000012">
    <property type="protein sequence ID" value="KAJ4952696.1"/>
    <property type="molecule type" value="Genomic_DNA"/>
</dbReference>
<feature type="compositionally biased region" description="Basic and acidic residues" evidence="2">
    <location>
        <begin position="2021"/>
        <end position="2040"/>
    </location>
</feature>
<protein>
    <submittedName>
        <fullName evidence="3">Uncharacterized protein</fullName>
    </submittedName>
</protein>
<keyword evidence="1" id="KW-0175">Coiled coil</keyword>
<dbReference type="OrthoDB" id="1739806at2759"/>
<keyword evidence="4" id="KW-1185">Reference proteome</keyword>
<feature type="compositionally biased region" description="Low complexity" evidence="2">
    <location>
        <begin position="239"/>
        <end position="256"/>
    </location>
</feature>
<reference evidence="3" key="1">
    <citation type="journal article" date="2023" name="Plant J.">
        <title>The genome of the king protea, Protea cynaroides.</title>
        <authorList>
            <person name="Chang J."/>
            <person name="Duong T.A."/>
            <person name="Schoeman C."/>
            <person name="Ma X."/>
            <person name="Roodt D."/>
            <person name="Barker N."/>
            <person name="Li Z."/>
            <person name="Van de Peer Y."/>
            <person name="Mizrachi E."/>
        </authorList>
    </citation>
    <scope>NUCLEOTIDE SEQUENCE</scope>
    <source>
        <tissue evidence="3">Young leaves</tissue>
    </source>
</reference>
<dbReference type="PANTHER" id="PTHR35833">
    <property type="entry name" value="GALACTOSE-BINDING DOMAIN-LIKE, ARMADILLO-TYPE FOLD PROTEIN-RELATED"/>
    <property type="match status" value="1"/>
</dbReference>
<evidence type="ECO:0000256" key="2">
    <source>
        <dbReference type="SAM" id="MobiDB-lite"/>
    </source>
</evidence>
<proteinExistence type="predicted"/>
<evidence type="ECO:0000313" key="3">
    <source>
        <dbReference type="EMBL" id="KAJ4952696.1"/>
    </source>
</evidence>